<evidence type="ECO:0000313" key="3">
    <source>
        <dbReference type="Proteomes" id="UP001196843"/>
    </source>
</evidence>
<comment type="subcellular location">
    <subcellularLocation>
        <location evidence="1">Cell membrane</location>
        <topology evidence="1">Multi-pass membrane protein</topology>
    </subcellularLocation>
</comment>
<protein>
    <recommendedName>
        <fullName evidence="1">SURF1-like protein</fullName>
    </recommendedName>
</protein>
<organism evidence="2 3">
    <name type="scientific">Microbacterium jejuense</name>
    <dbReference type="NCBI Taxonomy" id="1263637"/>
    <lineage>
        <taxon>Bacteria</taxon>
        <taxon>Bacillati</taxon>
        <taxon>Actinomycetota</taxon>
        <taxon>Actinomycetes</taxon>
        <taxon>Micrococcales</taxon>
        <taxon>Microbacteriaceae</taxon>
        <taxon>Microbacterium</taxon>
    </lineage>
</organism>
<dbReference type="PROSITE" id="PS50895">
    <property type="entry name" value="SURF1"/>
    <property type="match status" value="1"/>
</dbReference>
<evidence type="ECO:0000256" key="1">
    <source>
        <dbReference type="RuleBase" id="RU363076"/>
    </source>
</evidence>
<dbReference type="RefSeq" id="WP_220301025.1">
    <property type="nucleotide sequence ID" value="NZ_JAEUAW010000007.1"/>
</dbReference>
<comment type="caution">
    <text evidence="2">The sequence shown here is derived from an EMBL/GenBank/DDBJ whole genome shotgun (WGS) entry which is preliminary data.</text>
</comment>
<evidence type="ECO:0000313" key="2">
    <source>
        <dbReference type="EMBL" id="MBW9094217.1"/>
    </source>
</evidence>
<keyword evidence="1" id="KW-0472">Membrane</keyword>
<dbReference type="EMBL" id="JAEUAW010000007">
    <property type="protein sequence ID" value="MBW9094217.1"/>
    <property type="molecule type" value="Genomic_DNA"/>
</dbReference>
<proteinExistence type="inferred from homology"/>
<comment type="similarity">
    <text evidence="1">Belongs to the SURF1 family.</text>
</comment>
<gene>
    <name evidence="2" type="ORF">JNB62_11030</name>
</gene>
<sequence length="270" mass="29104">MLRPRWIGMLLLCLVVAGVFAWLGQWQLARAVQVNPTAPGATEQVRPIGDVVQPGEYLNDPLVGQRVEASGTFVPGDFLIVESRYNDGVKGYWVTGQLRLDEGETEVAGPVSVAVAVGWAPSMDAARAAVEKLEAEASDHDPVEVTGRLIADEGPVPPPHGADPQTMTRMSPAALLGRWHDVDELSVFRPYLASGEPFGGLEAISSPAPEEGSTVNWLNIFYAVEWAVFAGFAFYLWYRLAKDAWEKELEDLTDAEADGEGPDGAAATRG</sequence>
<dbReference type="Proteomes" id="UP001196843">
    <property type="component" value="Unassembled WGS sequence"/>
</dbReference>
<name>A0ABS7HMM4_9MICO</name>
<keyword evidence="3" id="KW-1185">Reference proteome</keyword>
<dbReference type="InterPro" id="IPR002994">
    <property type="entry name" value="Surf1/Shy1"/>
</dbReference>
<reference evidence="2 3" key="1">
    <citation type="journal article" date="2021" name="MBio">
        <title>Poor Competitiveness of Bradyrhizobium in Pigeon Pea Root Colonization in Indian Soils.</title>
        <authorList>
            <person name="Chalasani D."/>
            <person name="Basu A."/>
            <person name="Pullabhotla S.V.S.R.N."/>
            <person name="Jorrin B."/>
            <person name="Neal A.L."/>
            <person name="Poole P.S."/>
            <person name="Podile A.R."/>
            <person name="Tkacz A."/>
        </authorList>
    </citation>
    <scope>NUCLEOTIDE SEQUENCE [LARGE SCALE GENOMIC DNA]</scope>
    <source>
        <strain evidence="2 3">HU14</strain>
    </source>
</reference>
<dbReference type="Pfam" id="PF02104">
    <property type="entry name" value="SURF1"/>
    <property type="match status" value="1"/>
</dbReference>
<keyword evidence="1" id="KW-1003">Cell membrane</keyword>
<accession>A0ABS7HMM4</accession>